<keyword evidence="2" id="KW-1185">Reference proteome</keyword>
<comment type="caution">
    <text evidence="1">The sequence shown here is derived from an EMBL/GenBank/DDBJ whole genome shotgun (WGS) entry which is preliminary data.</text>
</comment>
<organism evidence="1 2">
    <name type="scientific">Dioscorea alata</name>
    <name type="common">Purple yam</name>
    <dbReference type="NCBI Taxonomy" id="55571"/>
    <lineage>
        <taxon>Eukaryota</taxon>
        <taxon>Viridiplantae</taxon>
        <taxon>Streptophyta</taxon>
        <taxon>Embryophyta</taxon>
        <taxon>Tracheophyta</taxon>
        <taxon>Spermatophyta</taxon>
        <taxon>Magnoliopsida</taxon>
        <taxon>Liliopsida</taxon>
        <taxon>Dioscoreales</taxon>
        <taxon>Dioscoreaceae</taxon>
        <taxon>Dioscorea</taxon>
    </lineage>
</organism>
<proteinExistence type="predicted"/>
<reference evidence="2" key="1">
    <citation type="journal article" date="2022" name="Nat. Commun.">
        <title>Chromosome evolution and the genetic basis of agronomically important traits in greater yam.</title>
        <authorList>
            <person name="Bredeson J.V."/>
            <person name="Lyons J.B."/>
            <person name="Oniyinde I.O."/>
            <person name="Okereke N.R."/>
            <person name="Kolade O."/>
            <person name="Nnabue I."/>
            <person name="Nwadili C.O."/>
            <person name="Hribova E."/>
            <person name="Parker M."/>
            <person name="Nwogha J."/>
            <person name="Shu S."/>
            <person name="Carlson J."/>
            <person name="Kariba R."/>
            <person name="Muthemba S."/>
            <person name="Knop K."/>
            <person name="Barton G.J."/>
            <person name="Sherwood A.V."/>
            <person name="Lopez-Montes A."/>
            <person name="Asiedu R."/>
            <person name="Jamnadass R."/>
            <person name="Muchugi A."/>
            <person name="Goodstein D."/>
            <person name="Egesi C.N."/>
            <person name="Featherston J."/>
            <person name="Asfaw A."/>
            <person name="Simpson G.G."/>
            <person name="Dolezel J."/>
            <person name="Hendre P.S."/>
            <person name="Van Deynze A."/>
            <person name="Kumar P.L."/>
            <person name="Obidiegwu J.E."/>
            <person name="Bhattacharjee R."/>
            <person name="Rokhsar D.S."/>
        </authorList>
    </citation>
    <scope>NUCLEOTIDE SEQUENCE [LARGE SCALE GENOMIC DNA]</scope>
    <source>
        <strain evidence="2">cv. TDa95/00328</strain>
    </source>
</reference>
<name>A0ACB7U8M2_DIOAL</name>
<evidence type="ECO:0000313" key="1">
    <source>
        <dbReference type="EMBL" id="KAH7656622.1"/>
    </source>
</evidence>
<protein>
    <submittedName>
        <fullName evidence="1">Uncharacterized protein</fullName>
    </submittedName>
</protein>
<dbReference type="EMBL" id="CM037028">
    <property type="protein sequence ID" value="KAH7656622.1"/>
    <property type="molecule type" value="Genomic_DNA"/>
</dbReference>
<evidence type="ECO:0000313" key="2">
    <source>
        <dbReference type="Proteomes" id="UP000827976"/>
    </source>
</evidence>
<accession>A0ACB7U8M2</accession>
<sequence>MPTAAISDLTAGKKRIAKIYGLHGFLGPGCPKSSFAGAFRDNIREFLRECGEVEEKATEGMPTWCTLLVDERTGVVAPLYTVEECVSRSTRPFCDYCRCAGKHLLFLSSSMLLLG</sequence>
<gene>
    <name evidence="1" type="ORF">IHE45_18G086500</name>
</gene>
<dbReference type="Proteomes" id="UP000827976">
    <property type="component" value="Chromosome 18"/>
</dbReference>